<evidence type="ECO:0000313" key="1">
    <source>
        <dbReference type="EMBL" id="KAG6958983.1"/>
    </source>
</evidence>
<evidence type="ECO:0000313" key="2">
    <source>
        <dbReference type="Proteomes" id="UP000709295"/>
    </source>
</evidence>
<proteinExistence type="predicted"/>
<organism evidence="1 2">
    <name type="scientific">Phytophthora aleatoria</name>
    <dbReference type="NCBI Taxonomy" id="2496075"/>
    <lineage>
        <taxon>Eukaryota</taxon>
        <taxon>Sar</taxon>
        <taxon>Stramenopiles</taxon>
        <taxon>Oomycota</taxon>
        <taxon>Peronosporomycetes</taxon>
        <taxon>Peronosporales</taxon>
        <taxon>Peronosporaceae</taxon>
        <taxon>Phytophthora</taxon>
    </lineage>
</organism>
<reference evidence="1" key="1">
    <citation type="submission" date="2021-01" db="EMBL/GenBank/DDBJ databases">
        <title>Phytophthora aleatoria, a newly-described species from Pinus radiata is distinct from Phytophthora cactorum isolates based on comparative genomics.</title>
        <authorList>
            <person name="Mcdougal R."/>
            <person name="Panda P."/>
            <person name="Williams N."/>
            <person name="Studholme D.J."/>
        </authorList>
    </citation>
    <scope>NUCLEOTIDE SEQUENCE</scope>
    <source>
        <strain evidence="1">NZFS 4037</strain>
    </source>
</reference>
<name>A0A8J5IF16_9STRA</name>
<gene>
    <name evidence="1" type="ORF">JG688_00010290</name>
</gene>
<protein>
    <submittedName>
        <fullName evidence="1">Uncharacterized protein</fullName>
    </submittedName>
</protein>
<comment type="caution">
    <text evidence="1">The sequence shown here is derived from an EMBL/GenBank/DDBJ whole genome shotgun (WGS) entry which is preliminary data.</text>
</comment>
<dbReference type="AlphaFoldDB" id="A0A8J5IF16"/>
<dbReference type="EMBL" id="JAENGY010000640">
    <property type="protein sequence ID" value="KAG6958983.1"/>
    <property type="molecule type" value="Genomic_DNA"/>
</dbReference>
<keyword evidence="2" id="KW-1185">Reference proteome</keyword>
<accession>A0A8J5IF16</accession>
<dbReference type="Proteomes" id="UP000709295">
    <property type="component" value="Unassembled WGS sequence"/>
</dbReference>
<sequence>MFVGRTVSGLPILRADFATLPPRFQGGREQVEAAKRIGFRQLPQCASLMGELPWHLLYTIMST</sequence>